<gene>
    <name evidence="5" type="ORF">HCN08_19985</name>
</gene>
<proteinExistence type="predicted"/>
<keyword evidence="6" id="KW-1185">Reference proteome</keyword>
<sequence length="398" mass="40962">MATRRGGWSLAIDLGTCRTAAATAGGGPGAAPAVLPVGDGEESYLGSPVCLGTDGRLLTGQAASAAADRWPERAERGVRRALVEQERVLLGGRPVPTVDLAAAVLSRVLARAQEAHGGTAPARTVLTHPAHWTPRQVDRLRDAAVAAGVAEPGFLAEPLAAAHCYREVHGLRDAATGGELPAGARVAVHDLGGTFTAAVLAWDGREFTVERAGAQEDLGGADLDECLRGLLAERAADRDPGPWQELWEGTSPDAAAPRAALRRTLAAAREALSAGASTDVPVPGYAEPFLVRRREFEAAAEPVVERGYEVLGELLRRDGREPGGLAAVLLAGGAGRTPLVSDLIAARTGRLPLLAPDPKAVVVLGALGRQEPAAGGTQPGPAAGGTKHFVPHDPGFEF</sequence>
<keyword evidence="1" id="KW-0547">Nucleotide-binding</keyword>
<protein>
    <submittedName>
        <fullName evidence="5">Hsp70 family protein</fullName>
    </submittedName>
</protein>
<reference evidence="5 6" key="1">
    <citation type="submission" date="2020-03" db="EMBL/GenBank/DDBJ databases">
        <title>WGS of actinomycetes isolated from Thailand.</title>
        <authorList>
            <person name="Thawai C."/>
        </authorList>
    </citation>
    <scope>NUCLEOTIDE SEQUENCE [LARGE SCALE GENOMIC DNA]</scope>
    <source>
        <strain evidence="5 6">PRB2-1</strain>
    </source>
</reference>
<dbReference type="RefSeq" id="WP_167984522.1">
    <property type="nucleotide sequence ID" value="NZ_JAATEJ010000016.1"/>
</dbReference>
<dbReference type="InterPro" id="IPR013126">
    <property type="entry name" value="Hsp_70_fam"/>
</dbReference>
<feature type="compositionally biased region" description="Low complexity" evidence="4">
    <location>
        <begin position="372"/>
        <end position="386"/>
    </location>
</feature>
<dbReference type="Pfam" id="PF00012">
    <property type="entry name" value="HSP70"/>
    <property type="match status" value="1"/>
</dbReference>
<evidence type="ECO:0000313" key="5">
    <source>
        <dbReference type="EMBL" id="NJP45664.1"/>
    </source>
</evidence>
<organism evidence="5 6">
    <name type="scientific">Actinacidiphila epipremni</name>
    <dbReference type="NCBI Taxonomy" id="2053013"/>
    <lineage>
        <taxon>Bacteria</taxon>
        <taxon>Bacillati</taxon>
        <taxon>Actinomycetota</taxon>
        <taxon>Actinomycetes</taxon>
        <taxon>Kitasatosporales</taxon>
        <taxon>Streptomycetaceae</taxon>
        <taxon>Actinacidiphila</taxon>
    </lineage>
</organism>
<dbReference type="InterPro" id="IPR043129">
    <property type="entry name" value="ATPase_NBD"/>
</dbReference>
<evidence type="ECO:0000256" key="2">
    <source>
        <dbReference type="ARBA" id="ARBA00022840"/>
    </source>
</evidence>
<dbReference type="PANTHER" id="PTHR42749">
    <property type="entry name" value="CELL SHAPE-DETERMINING PROTEIN MREB"/>
    <property type="match status" value="1"/>
</dbReference>
<dbReference type="SUPFAM" id="SSF53067">
    <property type="entry name" value="Actin-like ATPase domain"/>
    <property type="match status" value="2"/>
</dbReference>
<name>A0ABX0ZP35_9ACTN</name>
<comment type="caution">
    <text evidence="5">The sequence shown here is derived from an EMBL/GenBank/DDBJ whole genome shotgun (WGS) entry which is preliminary data.</text>
</comment>
<feature type="region of interest" description="Disordered" evidence="4">
    <location>
        <begin position="372"/>
        <end position="398"/>
    </location>
</feature>
<evidence type="ECO:0000313" key="6">
    <source>
        <dbReference type="Proteomes" id="UP000734511"/>
    </source>
</evidence>
<evidence type="ECO:0000256" key="4">
    <source>
        <dbReference type="SAM" id="MobiDB-lite"/>
    </source>
</evidence>
<keyword evidence="3" id="KW-0143">Chaperone</keyword>
<dbReference type="PRINTS" id="PR00301">
    <property type="entry name" value="HEATSHOCK70"/>
</dbReference>
<evidence type="ECO:0000256" key="1">
    <source>
        <dbReference type="ARBA" id="ARBA00022741"/>
    </source>
</evidence>
<dbReference type="Gene3D" id="3.30.420.40">
    <property type="match status" value="2"/>
</dbReference>
<dbReference type="PANTHER" id="PTHR42749:SF1">
    <property type="entry name" value="CELL SHAPE-DETERMINING PROTEIN MREB"/>
    <property type="match status" value="1"/>
</dbReference>
<evidence type="ECO:0000256" key="3">
    <source>
        <dbReference type="ARBA" id="ARBA00023186"/>
    </source>
</evidence>
<dbReference type="Gene3D" id="3.90.640.10">
    <property type="entry name" value="Actin, Chain A, domain 4"/>
    <property type="match status" value="1"/>
</dbReference>
<accession>A0ABX0ZP35</accession>
<dbReference type="Proteomes" id="UP000734511">
    <property type="component" value="Unassembled WGS sequence"/>
</dbReference>
<keyword evidence="2" id="KW-0067">ATP-binding</keyword>
<dbReference type="EMBL" id="JAATEJ010000016">
    <property type="protein sequence ID" value="NJP45664.1"/>
    <property type="molecule type" value="Genomic_DNA"/>
</dbReference>